<evidence type="ECO:0000256" key="4">
    <source>
        <dbReference type="ARBA" id="ARBA00029447"/>
    </source>
</evidence>
<dbReference type="SMART" id="SM00283">
    <property type="entry name" value="MA"/>
    <property type="match status" value="1"/>
</dbReference>
<dbReference type="Proteomes" id="UP000599074">
    <property type="component" value="Unassembled WGS sequence"/>
</dbReference>
<dbReference type="Pfam" id="PF00672">
    <property type="entry name" value="HAMP"/>
    <property type="match status" value="1"/>
</dbReference>
<dbReference type="PANTHER" id="PTHR32089:SF112">
    <property type="entry name" value="LYSOZYME-LIKE PROTEIN-RELATED"/>
    <property type="match status" value="1"/>
</dbReference>
<organism evidence="9 10">
    <name type="scientific">Planosporangium mesophilum</name>
    <dbReference type="NCBI Taxonomy" id="689768"/>
    <lineage>
        <taxon>Bacteria</taxon>
        <taxon>Bacillati</taxon>
        <taxon>Actinomycetota</taxon>
        <taxon>Actinomycetes</taxon>
        <taxon>Micromonosporales</taxon>
        <taxon>Micromonosporaceae</taxon>
        <taxon>Planosporangium</taxon>
    </lineage>
</organism>
<dbReference type="GO" id="GO:0004888">
    <property type="term" value="F:transmembrane signaling receptor activity"/>
    <property type="evidence" value="ECO:0007669"/>
    <property type="project" value="InterPro"/>
</dbReference>
<protein>
    <recommendedName>
        <fullName evidence="11">Methyl-accepting chemotaxis protein</fullName>
    </recommendedName>
</protein>
<feature type="transmembrane region" description="Helical" evidence="6">
    <location>
        <begin position="211"/>
        <end position="231"/>
    </location>
</feature>
<accession>A0A8J3X018</accession>
<dbReference type="PRINTS" id="PR00260">
    <property type="entry name" value="CHEMTRNSDUCR"/>
</dbReference>
<evidence type="ECO:0000259" key="8">
    <source>
        <dbReference type="PROSITE" id="PS50885"/>
    </source>
</evidence>
<dbReference type="GO" id="GO:0006935">
    <property type="term" value="P:chemotaxis"/>
    <property type="evidence" value="ECO:0007669"/>
    <property type="project" value="InterPro"/>
</dbReference>
<evidence type="ECO:0008006" key="11">
    <source>
        <dbReference type="Google" id="ProtNLM"/>
    </source>
</evidence>
<dbReference type="GO" id="GO:0016020">
    <property type="term" value="C:membrane"/>
    <property type="evidence" value="ECO:0007669"/>
    <property type="project" value="InterPro"/>
</dbReference>
<evidence type="ECO:0000256" key="5">
    <source>
        <dbReference type="PROSITE-ProRule" id="PRU00284"/>
    </source>
</evidence>
<evidence type="ECO:0000256" key="6">
    <source>
        <dbReference type="SAM" id="Phobius"/>
    </source>
</evidence>
<dbReference type="InterPro" id="IPR003660">
    <property type="entry name" value="HAMP_dom"/>
</dbReference>
<evidence type="ECO:0000256" key="2">
    <source>
        <dbReference type="ARBA" id="ARBA00022989"/>
    </source>
</evidence>
<comment type="similarity">
    <text evidence="4">Belongs to the methyl-accepting chemotaxis (MCP) protein family.</text>
</comment>
<dbReference type="SUPFAM" id="SSF58104">
    <property type="entry name" value="Methyl-accepting chemotaxis protein (MCP) signaling domain"/>
    <property type="match status" value="1"/>
</dbReference>
<dbReference type="EMBL" id="BOON01000022">
    <property type="protein sequence ID" value="GII22910.1"/>
    <property type="molecule type" value="Genomic_DNA"/>
</dbReference>
<dbReference type="Pfam" id="PF00015">
    <property type="entry name" value="MCPsignal"/>
    <property type="match status" value="1"/>
</dbReference>
<evidence type="ECO:0000256" key="3">
    <source>
        <dbReference type="ARBA" id="ARBA00023224"/>
    </source>
</evidence>
<gene>
    <name evidence="9" type="ORF">Pme01_25070</name>
</gene>
<comment type="caution">
    <text evidence="9">The sequence shown here is derived from an EMBL/GenBank/DDBJ whole genome shotgun (WGS) entry which is preliminary data.</text>
</comment>
<proteinExistence type="inferred from homology"/>
<dbReference type="InterPro" id="IPR004090">
    <property type="entry name" value="Chemotax_Me-accpt_rcpt"/>
</dbReference>
<dbReference type="PROSITE" id="PS50885">
    <property type="entry name" value="HAMP"/>
    <property type="match status" value="1"/>
</dbReference>
<keyword evidence="10" id="KW-1185">Reference proteome</keyword>
<evidence type="ECO:0000313" key="10">
    <source>
        <dbReference type="Proteomes" id="UP000599074"/>
    </source>
</evidence>
<keyword evidence="6" id="KW-0472">Membrane</keyword>
<dbReference type="AlphaFoldDB" id="A0A8J3X018"/>
<feature type="domain" description="Methyl-accepting transducer" evidence="7">
    <location>
        <begin position="303"/>
        <end position="532"/>
    </location>
</feature>
<feature type="domain" description="HAMP" evidence="8">
    <location>
        <begin position="232"/>
        <end position="284"/>
    </location>
</feature>
<sequence length="547" mass="57071">MASMISTADITVRRNPIAGWFADRGTTAKSAIPVVVMALVAVTVSTLSLTRMSAADDDLKTMKTNHVNSMQQLSELRGGFGTMFRGLFLLVNQVGGLQAQGKESLQRADAQVKQAVAEYRRLAAGSPARLAGIDKFERAWNDHRTLRDVIFFQQAPPPGWTMPAPDKITEGFVGNEAAMDQALAAMQKAEHDEADALIAAAADRYDTARNLLIGSLTFGLLLAFAVGIWFARMSRRQLGSVVDALNAIGEGDLTRRAEVYSRDELGRIATSVNRANDGIRSIVETLTTGARTLGATSEKLAGVTARIGVSAKEAASQADVVAGAAGGVSSNVQTVAAGAEEMDASIREIAENAHSAARVASEAVGVAESTNQTVSKLGESSAEIGNVIKVITSIAEQTNLLALNATIEAARAGEAGKGFAVVASEVKDLAQETAKATEDISRRVEAIQADTTNAVEAIGEIGRIIEKINDYQVTIASAVEQQTSTTSEMSRSVADAAHGAADIAGNIGGVASATQTTTASLTEADQAATELANLAAELQAAVGRFRV</sequence>
<reference evidence="9" key="1">
    <citation type="submission" date="2021-01" db="EMBL/GenBank/DDBJ databases">
        <title>Whole genome shotgun sequence of Planosporangium mesophilum NBRC 109066.</title>
        <authorList>
            <person name="Komaki H."/>
            <person name="Tamura T."/>
        </authorList>
    </citation>
    <scope>NUCLEOTIDE SEQUENCE</scope>
    <source>
        <strain evidence="9">NBRC 109066</strain>
    </source>
</reference>
<dbReference type="PROSITE" id="PS50111">
    <property type="entry name" value="CHEMOTAXIS_TRANSDUC_2"/>
    <property type="match status" value="1"/>
</dbReference>
<evidence type="ECO:0000313" key="9">
    <source>
        <dbReference type="EMBL" id="GII22910.1"/>
    </source>
</evidence>
<keyword evidence="3 5" id="KW-0807">Transducer</keyword>
<dbReference type="GO" id="GO:0007165">
    <property type="term" value="P:signal transduction"/>
    <property type="evidence" value="ECO:0007669"/>
    <property type="project" value="UniProtKB-KW"/>
</dbReference>
<dbReference type="PANTHER" id="PTHR32089">
    <property type="entry name" value="METHYL-ACCEPTING CHEMOTAXIS PROTEIN MCPB"/>
    <property type="match status" value="1"/>
</dbReference>
<dbReference type="CDD" id="cd06225">
    <property type="entry name" value="HAMP"/>
    <property type="match status" value="1"/>
</dbReference>
<evidence type="ECO:0000256" key="1">
    <source>
        <dbReference type="ARBA" id="ARBA00022692"/>
    </source>
</evidence>
<dbReference type="SMART" id="SM00304">
    <property type="entry name" value="HAMP"/>
    <property type="match status" value="2"/>
</dbReference>
<name>A0A8J3X018_9ACTN</name>
<dbReference type="Gene3D" id="1.10.287.950">
    <property type="entry name" value="Methyl-accepting chemotaxis protein"/>
    <property type="match status" value="1"/>
</dbReference>
<keyword evidence="1 6" id="KW-0812">Transmembrane</keyword>
<feature type="transmembrane region" description="Helical" evidence="6">
    <location>
        <begin position="30"/>
        <end position="50"/>
    </location>
</feature>
<evidence type="ECO:0000259" key="7">
    <source>
        <dbReference type="PROSITE" id="PS50111"/>
    </source>
</evidence>
<keyword evidence="2 6" id="KW-1133">Transmembrane helix</keyword>
<dbReference type="InterPro" id="IPR004089">
    <property type="entry name" value="MCPsignal_dom"/>
</dbReference>